<dbReference type="AlphaFoldDB" id="A0A6A6NW19"/>
<feature type="compositionally biased region" description="Low complexity" evidence="2">
    <location>
        <begin position="343"/>
        <end position="359"/>
    </location>
</feature>
<protein>
    <recommendedName>
        <fullName evidence="3">Arrestin C-terminal-like domain-containing protein</fullName>
    </recommendedName>
</protein>
<feature type="compositionally biased region" description="Low complexity" evidence="2">
    <location>
        <begin position="401"/>
        <end position="415"/>
    </location>
</feature>
<feature type="compositionally biased region" description="Pro residues" evidence="2">
    <location>
        <begin position="360"/>
        <end position="375"/>
    </location>
</feature>
<evidence type="ECO:0000256" key="1">
    <source>
        <dbReference type="ARBA" id="ARBA00005298"/>
    </source>
</evidence>
<dbReference type="InterPro" id="IPR014752">
    <property type="entry name" value="Arrestin-like_C"/>
</dbReference>
<keyword evidence="5" id="KW-1185">Reference proteome</keyword>
<dbReference type="GO" id="GO:0002031">
    <property type="term" value="P:G protein-coupled receptor internalization"/>
    <property type="evidence" value="ECO:0007669"/>
    <property type="project" value="TreeGrafter"/>
</dbReference>
<dbReference type="OrthoDB" id="298939at2759"/>
<organism evidence="4 5">
    <name type="scientific">Lineolata rhizophorae</name>
    <dbReference type="NCBI Taxonomy" id="578093"/>
    <lineage>
        <taxon>Eukaryota</taxon>
        <taxon>Fungi</taxon>
        <taxon>Dikarya</taxon>
        <taxon>Ascomycota</taxon>
        <taxon>Pezizomycotina</taxon>
        <taxon>Dothideomycetes</taxon>
        <taxon>Dothideomycetes incertae sedis</taxon>
        <taxon>Lineolatales</taxon>
        <taxon>Lineolataceae</taxon>
        <taxon>Lineolata</taxon>
    </lineage>
</organism>
<comment type="similarity">
    <text evidence="1">Belongs to the arrestin family.</text>
</comment>
<dbReference type="SMART" id="SM01017">
    <property type="entry name" value="Arrestin_C"/>
    <property type="match status" value="1"/>
</dbReference>
<dbReference type="InterPro" id="IPR000698">
    <property type="entry name" value="Arrestin"/>
</dbReference>
<evidence type="ECO:0000313" key="5">
    <source>
        <dbReference type="Proteomes" id="UP000799766"/>
    </source>
</evidence>
<evidence type="ECO:0000259" key="3">
    <source>
        <dbReference type="SMART" id="SM01017"/>
    </source>
</evidence>
<gene>
    <name evidence="4" type="ORF">BDY21DRAFT_349047</name>
</gene>
<feature type="domain" description="Arrestin C-terminal-like" evidence="3">
    <location>
        <begin position="129"/>
        <end position="277"/>
    </location>
</feature>
<dbReference type="Proteomes" id="UP000799766">
    <property type="component" value="Unassembled WGS sequence"/>
</dbReference>
<dbReference type="Gene3D" id="2.60.40.640">
    <property type="match status" value="1"/>
</dbReference>
<dbReference type="GO" id="GO:0005737">
    <property type="term" value="C:cytoplasm"/>
    <property type="evidence" value="ECO:0007669"/>
    <property type="project" value="TreeGrafter"/>
</dbReference>
<dbReference type="PANTHER" id="PTHR11792">
    <property type="entry name" value="ARRESTIN"/>
    <property type="match status" value="1"/>
</dbReference>
<dbReference type="GO" id="GO:0001664">
    <property type="term" value="F:G protein-coupled receptor binding"/>
    <property type="evidence" value="ECO:0007669"/>
    <property type="project" value="TreeGrafter"/>
</dbReference>
<evidence type="ECO:0000256" key="2">
    <source>
        <dbReference type="SAM" id="MobiDB-lite"/>
    </source>
</evidence>
<dbReference type="InterPro" id="IPR011022">
    <property type="entry name" value="Arrestin_C-like"/>
</dbReference>
<dbReference type="Pfam" id="PF02752">
    <property type="entry name" value="Arrestin_C"/>
    <property type="match status" value="1"/>
</dbReference>
<sequence length="424" mass="47260">MAGARRHVFLNLASELIDAEHPPPHNMVESLKQLGPADPFWMLAPSAAALPFMLSLPLDVGPPPFGSKHARIRYVLCVTVLVRDSGKQYIVRTSQDVAVLSVYDPEKALMSLPSPLTASDEYIRHRDHGIEIIRLTAGLHRQVWVSGTSIFVDVHIANSSKKTIKRMELQLERDILCYKHTAATTLEKSANQLRIFDNNERSFLSKSVLKQSNHGWSGVAPHTTHMRTCDLEIPRGHATVKCGKYFEVRYFLNINLSTTHTKILTVQLPIVLIHMVSSIRRPRAHVFPSFPRLSLQPRIRKPHNVQSANRRRNLLLPGLLRRQPRTRSTWSRTRSPRSPPPSRRSASNSATITITRTTPNPAPPPPPRPTTPPFPSTTATNTTTTIVATPRPRAPRRRPRPSASAAAPRAHRPAPALAPAPAPQ</sequence>
<dbReference type="InterPro" id="IPR014756">
    <property type="entry name" value="Ig_E-set"/>
</dbReference>
<dbReference type="GO" id="GO:0007165">
    <property type="term" value="P:signal transduction"/>
    <property type="evidence" value="ECO:0007669"/>
    <property type="project" value="InterPro"/>
</dbReference>
<accession>A0A6A6NW19</accession>
<dbReference type="EMBL" id="MU001685">
    <property type="protein sequence ID" value="KAF2455909.1"/>
    <property type="molecule type" value="Genomic_DNA"/>
</dbReference>
<dbReference type="PANTHER" id="PTHR11792:SF17">
    <property type="entry name" value="KURTZ ARRESTIN"/>
    <property type="match status" value="1"/>
</dbReference>
<dbReference type="SUPFAM" id="SSF81296">
    <property type="entry name" value="E set domains"/>
    <property type="match status" value="1"/>
</dbReference>
<proteinExistence type="inferred from homology"/>
<feature type="compositionally biased region" description="Basic residues" evidence="2">
    <location>
        <begin position="301"/>
        <end position="313"/>
    </location>
</feature>
<feature type="region of interest" description="Disordered" evidence="2">
    <location>
        <begin position="301"/>
        <end position="424"/>
    </location>
</feature>
<name>A0A6A6NW19_9PEZI</name>
<reference evidence="4" key="1">
    <citation type="journal article" date="2020" name="Stud. Mycol.">
        <title>101 Dothideomycetes genomes: a test case for predicting lifestyles and emergence of pathogens.</title>
        <authorList>
            <person name="Haridas S."/>
            <person name="Albert R."/>
            <person name="Binder M."/>
            <person name="Bloem J."/>
            <person name="Labutti K."/>
            <person name="Salamov A."/>
            <person name="Andreopoulos B."/>
            <person name="Baker S."/>
            <person name="Barry K."/>
            <person name="Bills G."/>
            <person name="Bluhm B."/>
            <person name="Cannon C."/>
            <person name="Castanera R."/>
            <person name="Culley D."/>
            <person name="Daum C."/>
            <person name="Ezra D."/>
            <person name="Gonzalez J."/>
            <person name="Henrissat B."/>
            <person name="Kuo A."/>
            <person name="Liang C."/>
            <person name="Lipzen A."/>
            <person name="Lutzoni F."/>
            <person name="Magnuson J."/>
            <person name="Mondo S."/>
            <person name="Nolan M."/>
            <person name="Ohm R."/>
            <person name="Pangilinan J."/>
            <person name="Park H.-J."/>
            <person name="Ramirez L."/>
            <person name="Alfaro M."/>
            <person name="Sun H."/>
            <person name="Tritt A."/>
            <person name="Yoshinaga Y."/>
            <person name="Zwiers L.-H."/>
            <person name="Turgeon B."/>
            <person name="Goodwin S."/>
            <person name="Spatafora J."/>
            <person name="Crous P."/>
            <person name="Grigoriev I."/>
        </authorList>
    </citation>
    <scope>NUCLEOTIDE SEQUENCE</scope>
    <source>
        <strain evidence="4">ATCC 16933</strain>
    </source>
</reference>
<evidence type="ECO:0000313" key="4">
    <source>
        <dbReference type="EMBL" id="KAF2455909.1"/>
    </source>
</evidence>
<feature type="compositionally biased region" description="Low complexity" evidence="2">
    <location>
        <begin position="376"/>
        <end position="391"/>
    </location>
</feature>
<feature type="compositionally biased region" description="Low complexity" evidence="2">
    <location>
        <begin position="314"/>
        <end position="333"/>
    </location>
</feature>